<accession>A0A0J1LHC0</accession>
<sequence length="103" mass="12222">MEGILQSFLEVEISDQEFYDGIIDFIYNGNIRCGEYECNEFVIRKMDLLNFIVYVEYVIDDKREIHGTFSIAKNKLLRAINEYARKQGFTIRNFEGYPKHKGH</sequence>
<dbReference type="PATRIC" id="fig|1397.4.peg.369"/>
<dbReference type="EMBL" id="LDPH01000001">
    <property type="protein sequence ID" value="KLV28470.1"/>
    <property type="molecule type" value="Genomic_DNA"/>
</dbReference>
<comment type="caution">
    <text evidence="1">The sequence shown here is derived from an EMBL/GenBank/DDBJ whole genome shotgun (WGS) entry which is preliminary data.</text>
</comment>
<evidence type="ECO:0000313" key="2">
    <source>
        <dbReference type="Proteomes" id="UP000036045"/>
    </source>
</evidence>
<dbReference type="RefSeq" id="WP_047940165.1">
    <property type="nucleotide sequence ID" value="NZ_JARTLH010000007.1"/>
</dbReference>
<dbReference type="Proteomes" id="UP000036045">
    <property type="component" value="Unassembled WGS sequence"/>
</dbReference>
<organism evidence="1 2">
    <name type="scientific">Niallia circulans</name>
    <name type="common">Bacillus circulans</name>
    <dbReference type="NCBI Taxonomy" id="1397"/>
    <lineage>
        <taxon>Bacteria</taxon>
        <taxon>Bacillati</taxon>
        <taxon>Bacillota</taxon>
        <taxon>Bacilli</taxon>
        <taxon>Bacillales</taxon>
        <taxon>Bacillaceae</taxon>
        <taxon>Niallia</taxon>
    </lineage>
</organism>
<name>A0A0J1LHC0_NIACI</name>
<dbReference type="OrthoDB" id="2055332at2"/>
<evidence type="ECO:0000313" key="1">
    <source>
        <dbReference type="EMBL" id="KLV28470.1"/>
    </source>
</evidence>
<gene>
    <name evidence="1" type="ORF">ABW02_01655</name>
</gene>
<proteinExistence type="predicted"/>
<protein>
    <submittedName>
        <fullName evidence="1">Uncharacterized protein</fullName>
    </submittedName>
</protein>
<reference evidence="1 2" key="1">
    <citation type="submission" date="2015-05" db="EMBL/GenBank/DDBJ databases">
        <title>Whole genome sequence and identification of bacterial endophytes from Costus igneus.</title>
        <authorList>
            <person name="Lee Y.P."/>
            <person name="Gan H.M."/>
            <person name="Eng W."/>
            <person name="Wheatley M.S."/>
            <person name="Caraballo A."/>
            <person name="Polter S."/>
            <person name="Savka M.A."/>
            <person name="Hudson A.O."/>
        </authorList>
    </citation>
    <scope>NUCLEOTIDE SEQUENCE [LARGE SCALE GENOMIC DNA]</scope>
    <source>
        <strain evidence="1 2">RIT379</strain>
    </source>
</reference>
<keyword evidence="2" id="KW-1185">Reference proteome</keyword>
<dbReference type="AlphaFoldDB" id="A0A0J1LHC0"/>